<dbReference type="SUPFAM" id="SSF48208">
    <property type="entry name" value="Six-hairpin glycosidases"/>
    <property type="match status" value="1"/>
</dbReference>
<comment type="caution">
    <text evidence="12">The sequence shown here is derived from an EMBL/GenBank/DDBJ whole genome shotgun (WGS) entry which is preliminary data.</text>
</comment>
<feature type="region of interest" description="Disordered" evidence="10">
    <location>
        <begin position="503"/>
        <end position="539"/>
    </location>
</feature>
<accession>A0AA38VI50</accession>
<dbReference type="PROSITE" id="PS51257">
    <property type="entry name" value="PROKAR_LIPOPROTEIN"/>
    <property type="match status" value="1"/>
</dbReference>
<reference evidence="12" key="1">
    <citation type="submission" date="2022-07" db="EMBL/GenBank/DDBJ databases">
        <title>Fungi with potential for degradation of polypropylene.</title>
        <authorList>
            <person name="Gostincar C."/>
        </authorList>
    </citation>
    <scope>NUCLEOTIDE SEQUENCE</scope>
    <source>
        <strain evidence="12">EXF-13287</strain>
    </source>
</reference>
<evidence type="ECO:0000256" key="7">
    <source>
        <dbReference type="ARBA" id="ARBA00023136"/>
    </source>
</evidence>
<evidence type="ECO:0000256" key="11">
    <source>
        <dbReference type="SAM" id="SignalP"/>
    </source>
</evidence>
<feature type="compositionally biased region" description="Low complexity" evidence="10">
    <location>
        <begin position="518"/>
        <end position="534"/>
    </location>
</feature>
<organism evidence="12 13">
    <name type="scientific">Coniochaeta hoffmannii</name>
    <dbReference type="NCBI Taxonomy" id="91930"/>
    <lineage>
        <taxon>Eukaryota</taxon>
        <taxon>Fungi</taxon>
        <taxon>Dikarya</taxon>
        <taxon>Ascomycota</taxon>
        <taxon>Pezizomycotina</taxon>
        <taxon>Sordariomycetes</taxon>
        <taxon>Sordariomycetidae</taxon>
        <taxon>Coniochaetales</taxon>
        <taxon>Coniochaetaceae</taxon>
        <taxon>Coniochaeta</taxon>
    </lineage>
</organism>
<name>A0AA38VI50_9PEZI</name>
<dbReference type="Proteomes" id="UP001174691">
    <property type="component" value="Unassembled WGS sequence"/>
</dbReference>
<keyword evidence="5 11" id="KW-0732">Signal</keyword>
<keyword evidence="7" id="KW-0472">Membrane</keyword>
<keyword evidence="6" id="KW-0378">Hydrolase</keyword>
<dbReference type="EC" id="3.2.1.101" evidence="4"/>
<dbReference type="InterPro" id="IPR014480">
    <property type="entry name" value="Mannan-1_6-alpha_mannosidase"/>
</dbReference>
<evidence type="ECO:0000256" key="9">
    <source>
        <dbReference type="ARBA" id="ARBA00023295"/>
    </source>
</evidence>
<evidence type="ECO:0000256" key="2">
    <source>
        <dbReference type="ARBA" id="ARBA00004308"/>
    </source>
</evidence>
<feature type="chain" id="PRO_5041237954" description="mannan endo-1,6-alpha-mannosidase" evidence="11">
    <location>
        <begin position="30"/>
        <end position="625"/>
    </location>
</feature>
<comment type="catalytic activity">
    <reaction evidence="1">
        <text>Random hydrolysis of (1-&gt;6)-alpha-D-mannosidic linkages in unbranched (1-&gt;6)-mannans.</text>
        <dbReference type="EC" id="3.2.1.101"/>
    </reaction>
</comment>
<dbReference type="PANTHER" id="PTHR12145">
    <property type="entry name" value="MANNAN ENDO-1,6-ALPHA-MANNOSIDASE DCW1"/>
    <property type="match status" value="1"/>
</dbReference>
<keyword evidence="8" id="KW-0325">Glycoprotein</keyword>
<evidence type="ECO:0000256" key="1">
    <source>
        <dbReference type="ARBA" id="ARBA00001452"/>
    </source>
</evidence>
<feature type="compositionally biased region" description="Low complexity" evidence="10">
    <location>
        <begin position="407"/>
        <end position="417"/>
    </location>
</feature>
<feature type="signal peptide" evidence="11">
    <location>
        <begin position="1"/>
        <end position="29"/>
    </location>
</feature>
<feature type="region of interest" description="Disordered" evidence="10">
    <location>
        <begin position="406"/>
        <end position="426"/>
    </location>
</feature>
<comment type="similarity">
    <text evidence="3">Belongs to the glycosyl hydrolase 76 family.</text>
</comment>
<dbReference type="GO" id="GO:0016052">
    <property type="term" value="P:carbohydrate catabolic process"/>
    <property type="evidence" value="ECO:0007669"/>
    <property type="project" value="InterPro"/>
</dbReference>
<evidence type="ECO:0000313" key="12">
    <source>
        <dbReference type="EMBL" id="KAJ9133930.1"/>
    </source>
</evidence>
<feature type="region of interest" description="Disordered" evidence="10">
    <location>
        <begin position="578"/>
        <end position="625"/>
    </location>
</feature>
<dbReference type="PANTHER" id="PTHR12145:SF36">
    <property type="entry name" value="MANNAN ENDO-1,6-ALPHA-MANNOSIDASE DCW1"/>
    <property type="match status" value="1"/>
</dbReference>
<dbReference type="FunFam" id="1.50.10.20:FF:000006">
    <property type="entry name" value="Mannan endo-1,6-alpha-mannosidase"/>
    <property type="match status" value="1"/>
</dbReference>
<gene>
    <name evidence="12" type="ORF">NKR19_g8865</name>
</gene>
<feature type="compositionally biased region" description="Low complexity" evidence="10">
    <location>
        <begin position="610"/>
        <end position="625"/>
    </location>
</feature>
<keyword evidence="13" id="KW-1185">Reference proteome</keyword>
<evidence type="ECO:0000313" key="13">
    <source>
        <dbReference type="Proteomes" id="UP001174691"/>
    </source>
</evidence>
<proteinExistence type="inferred from homology"/>
<evidence type="ECO:0000256" key="8">
    <source>
        <dbReference type="ARBA" id="ARBA00023180"/>
    </source>
</evidence>
<dbReference type="Pfam" id="PF03663">
    <property type="entry name" value="Glyco_hydro_76"/>
    <property type="match status" value="1"/>
</dbReference>
<dbReference type="GO" id="GO:0012505">
    <property type="term" value="C:endomembrane system"/>
    <property type="evidence" value="ECO:0007669"/>
    <property type="project" value="UniProtKB-SubCell"/>
</dbReference>
<dbReference type="EMBL" id="JANBVN010000192">
    <property type="protein sequence ID" value="KAJ9133930.1"/>
    <property type="molecule type" value="Genomic_DNA"/>
</dbReference>
<comment type="subcellular location">
    <subcellularLocation>
        <location evidence="2">Endomembrane system</location>
    </subcellularLocation>
</comment>
<evidence type="ECO:0000256" key="3">
    <source>
        <dbReference type="ARBA" id="ARBA00009699"/>
    </source>
</evidence>
<dbReference type="AlphaFoldDB" id="A0AA38VI50"/>
<sequence length="625" mass="68223">MRGWRSNCAGAGRPAAALWLLAACQTAAAYQLDVTSLDNLKSTATSMTEDLVSFYHGNEPGHIPGLLPDPYYWWEAGAMMGALIDYWYYTGDDQYNAITTQGLQHQVGPNNDYMPPNQTMTEGNDDQGFWGMAVMSAAEYKFPDPPAGSPGWLALAQAVFNTQAYRWDEADCGGGLRWQIFNWNNGFDYKNSISQGCFFNLAARLALYTGNQSYADWADRTWDWMVATNLIEKDTYYIPDGTHIGNCSDITPYQWTYNAGSFLLGAAAMYNYTTGTAQETWRERTEGLLNGTQIFFQGNKSDIMTEVACEPVNLCDTDQQSFKAYLSRWMAATTKWAPWTYNRIKPLLESSAVAAAAQCTGGTNGRMCGLRWTDNGKWDGSTGVGQQMAAMEVVLANMIQHVTAPVTNTTGGTSEGNSGAGGSDIGRDDPYSIIDSWRPIGNGDRAGAGILTAVVVMSLLAGLAWIMLDETSEKPPHHQAARFATGIATGRFLRKGRWHGEGAAAAAGAENRKEADRGSSSSSDRVRPVSSFDVMPHDPNKKLSVIETHHTSGGWMPPMRESAAPPGPIYVHHRGALSEPPLVPLPPVSARDHRMSHPGERKRNSLRKQAAQNARYAAASPARSE</sequence>
<dbReference type="GO" id="GO:0009272">
    <property type="term" value="P:fungal-type cell wall biogenesis"/>
    <property type="evidence" value="ECO:0007669"/>
    <property type="project" value="TreeGrafter"/>
</dbReference>
<dbReference type="Gene3D" id="1.50.10.20">
    <property type="match status" value="1"/>
</dbReference>
<keyword evidence="9" id="KW-0326">Glycosidase</keyword>
<dbReference type="InterPro" id="IPR005198">
    <property type="entry name" value="Glyco_hydro_76"/>
</dbReference>
<feature type="compositionally biased region" description="Basic and acidic residues" evidence="10">
    <location>
        <begin position="590"/>
        <end position="603"/>
    </location>
</feature>
<dbReference type="InterPro" id="IPR008928">
    <property type="entry name" value="6-hairpin_glycosidase_sf"/>
</dbReference>
<evidence type="ECO:0000256" key="6">
    <source>
        <dbReference type="ARBA" id="ARBA00022801"/>
    </source>
</evidence>
<evidence type="ECO:0000256" key="10">
    <source>
        <dbReference type="SAM" id="MobiDB-lite"/>
    </source>
</evidence>
<dbReference type="GO" id="GO:0008496">
    <property type="term" value="F:mannan endo-1,6-alpha-mannosidase activity"/>
    <property type="evidence" value="ECO:0007669"/>
    <property type="project" value="UniProtKB-EC"/>
</dbReference>
<evidence type="ECO:0000256" key="4">
    <source>
        <dbReference type="ARBA" id="ARBA00012350"/>
    </source>
</evidence>
<evidence type="ECO:0000256" key="5">
    <source>
        <dbReference type="ARBA" id="ARBA00022729"/>
    </source>
</evidence>
<protein>
    <recommendedName>
        <fullName evidence="4">mannan endo-1,6-alpha-mannosidase</fullName>
        <ecNumber evidence="4">3.2.1.101</ecNumber>
    </recommendedName>
</protein>